<dbReference type="InterPro" id="IPR043128">
    <property type="entry name" value="Rev_trsase/Diguanyl_cyclase"/>
</dbReference>
<dbReference type="AlphaFoldDB" id="A0A5N3ZZ42"/>
<dbReference type="Gene3D" id="4.10.60.10">
    <property type="entry name" value="Zinc finger, CCHC-type"/>
    <property type="match status" value="1"/>
</dbReference>
<sequence>MNTSLQKENTHIHFDNFNGKIESFTTYIQRLENLFDLHRIQATPDGNALRAKVLLNCIGTQYYQLLCSLCSPDLPTSKTYTEIVDVLTKHLCPRQNIDVAQFNFMKRSQTASETISEYLASLKQLSIPCQFNCIHDSCKRSVSALFLRPVFICGLRDSNIRERLLIEQKQSFDELVELAITLEASKRNNENLAASCSSTLPTGVIQSAVQVNEVKSHKKIHRNRSRNRNSDHVRNSSNSQSRCNSQTRNKFSYLGIGHLCLRCALANHSSRECRISQDKLHCNSCNKSGHVAKVCISTLFKNRKNRNASVQYLDDPMPSSSSSSNYVLQVVTIPNILNTSVNYTDRKFQIAVQLENKESNFEIDSGSPVTFMSKSNYDKLKLSAVIQSADIQFRSFTLQPFTPYGKAEISVQYRDIGATLPLYIINRNVTSILGRDWMKTLGLSITHTNPSDRTPQEPYAVQQVQSPNSNCAEEIFSTFADLFKPEIGCIPGIKCSLRIRENTKPMFLKNRTVPYALLDKVNKELDKLESQQIITKTTHSEWGSPLVIVPKSNNEVRLCVDFKATVNPNLHEARYPIPLIEDIFNRLRGGVYYCTLDVHKAYYHIKMDEESSKIQAISTHRGVYLMNRLAFGIKVAPNEFQPSMHANVDYFSRATKSGSLLVNDEDEHSQYYSNIVQFLDSELITASTVAKETAQDEELSAYTKFYLRGGAHSNSGSTPAELMLGRPMRTKFDILRPAQEKTPSGNLLPVTRKLKVGERVCARNYVGSEKWKFGTILAVYGSRHYLIHLDNGHVLKRHINQLRSTQVEKPEPPMPTPNRRKVSFAPNLPIVHIYNGNQSDPSNNLVPTQQEREVGEQPEAATQPEPAAQPEPQLILRRSNRIRNQPVWIQEYVTK</sequence>
<dbReference type="SUPFAM" id="SSF57756">
    <property type="entry name" value="Retrovirus zinc finger-like domains"/>
    <property type="match status" value="1"/>
</dbReference>
<evidence type="ECO:0000313" key="4">
    <source>
        <dbReference type="Proteomes" id="UP000327044"/>
    </source>
</evidence>
<dbReference type="Proteomes" id="UP000327044">
    <property type="component" value="Unassembled WGS sequence"/>
</dbReference>
<reference evidence="3 4" key="1">
    <citation type="journal article" date="2018" name="Elife">
        <title>Firefly genomes illuminate parallel origins of bioluminescence in beetles.</title>
        <authorList>
            <person name="Fallon T.R."/>
            <person name="Lower S.E."/>
            <person name="Chang C.H."/>
            <person name="Bessho-Uehara M."/>
            <person name="Martin G.J."/>
            <person name="Bewick A.J."/>
            <person name="Behringer M."/>
            <person name="Debat H.J."/>
            <person name="Wong I."/>
            <person name="Day J.C."/>
            <person name="Suvorov A."/>
            <person name="Silva C.J."/>
            <person name="Stanger-Hall K.F."/>
            <person name="Hall D.W."/>
            <person name="Schmitz R.J."/>
            <person name="Nelson D.R."/>
            <person name="Lewis S.M."/>
            <person name="Shigenobu S."/>
            <person name="Bybee S.M."/>
            <person name="Larracuente A.M."/>
            <person name="Oba Y."/>
            <person name="Weng J.K."/>
        </authorList>
    </citation>
    <scope>NUCLEOTIDE SEQUENCE [LARGE SCALE GENOMIC DNA]</scope>
    <source>
        <strain evidence="3">1611_PpyrPB1</strain>
        <tissue evidence="3">Whole body</tissue>
    </source>
</reference>
<proteinExistence type="predicted"/>
<dbReference type="Gene3D" id="3.30.70.270">
    <property type="match status" value="1"/>
</dbReference>
<feature type="compositionally biased region" description="Low complexity" evidence="1">
    <location>
        <begin position="235"/>
        <end position="245"/>
    </location>
</feature>
<dbReference type="InterPro" id="IPR043502">
    <property type="entry name" value="DNA/RNA_pol_sf"/>
</dbReference>
<evidence type="ECO:0000313" key="3">
    <source>
        <dbReference type="EMBL" id="KAB0790330.1"/>
    </source>
</evidence>
<dbReference type="InterPro" id="IPR050951">
    <property type="entry name" value="Retrovirus_Pol_polyprotein"/>
</dbReference>
<dbReference type="Gene3D" id="3.10.10.10">
    <property type="entry name" value="HIV Type 1 Reverse Transcriptase, subunit A, domain 1"/>
    <property type="match status" value="1"/>
</dbReference>
<dbReference type="SUPFAM" id="SSF56672">
    <property type="entry name" value="DNA/RNA polymerases"/>
    <property type="match status" value="1"/>
</dbReference>
<dbReference type="InParanoid" id="A0A5N3ZZ42"/>
<evidence type="ECO:0000256" key="1">
    <source>
        <dbReference type="SAM" id="MobiDB-lite"/>
    </source>
</evidence>
<keyword evidence="4" id="KW-1185">Reference proteome</keyword>
<dbReference type="SMART" id="SM00343">
    <property type="entry name" value="ZnF_C2HC"/>
    <property type="match status" value="2"/>
</dbReference>
<dbReference type="CDD" id="cd01647">
    <property type="entry name" value="RT_LTR"/>
    <property type="match status" value="1"/>
</dbReference>
<dbReference type="InterPro" id="IPR036875">
    <property type="entry name" value="Znf_CCHC_sf"/>
</dbReference>
<dbReference type="GO" id="GO:0008270">
    <property type="term" value="F:zinc ion binding"/>
    <property type="evidence" value="ECO:0007669"/>
    <property type="project" value="InterPro"/>
</dbReference>
<dbReference type="EMBL" id="VVIM01001485">
    <property type="protein sequence ID" value="KAB0790330.1"/>
    <property type="molecule type" value="Genomic_DNA"/>
</dbReference>
<dbReference type="Pfam" id="PF00078">
    <property type="entry name" value="RVT_1"/>
    <property type="match status" value="1"/>
</dbReference>
<dbReference type="PANTHER" id="PTHR37984:SF9">
    <property type="entry name" value="INTEGRASE CATALYTIC DOMAIN-CONTAINING PROTEIN"/>
    <property type="match status" value="1"/>
</dbReference>
<dbReference type="PANTHER" id="PTHR37984">
    <property type="entry name" value="PROTEIN CBG26694"/>
    <property type="match status" value="1"/>
</dbReference>
<dbReference type="GO" id="GO:0071897">
    <property type="term" value="P:DNA biosynthetic process"/>
    <property type="evidence" value="ECO:0007669"/>
    <property type="project" value="UniProtKB-ARBA"/>
</dbReference>
<dbReference type="InterPro" id="IPR021109">
    <property type="entry name" value="Peptidase_aspartic_dom_sf"/>
</dbReference>
<dbReference type="GO" id="GO:0004519">
    <property type="term" value="F:endonuclease activity"/>
    <property type="evidence" value="ECO:0007669"/>
    <property type="project" value="UniProtKB-KW"/>
</dbReference>
<dbReference type="Gene3D" id="2.40.70.10">
    <property type="entry name" value="Acid Proteases"/>
    <property type="match status" value="1"/>
</dbReference>
<dbReference type="GO" id="GO:0016779">
    <property type="term" value="F:nucleotidyltransferase activity"/>
    <property type="evidence" value="ECO:0007669"/>
    <property type="project" value="UniProtKB-KW"/>
</dbReference>
<feature type="region of interest" description="Disordered" evidence="1">
    <location>
        <begin position="834"/>
        <end position="876"/>
    </location>
</feature>
<dbReference type="SUPFAM" id="SSF50630">
    <property type="entry name" value="Acid proteases"/>
    <property type="match status" value="1"/>
</dbReference>
<gene>
    <name evidence="3" type="ORF">PPYR_15324</name>
</gene>
<name>A0A5N3ZZ42_PHOPY</name>
<feature type="domain" description="Reverse transcriptase" evidence="2">
    <location>
        <begin position="530"/>
        <end position="748"/>
    </location>
</feature>
<feature type="region of interest" description="Disordered" evidence="1">
    <location>
        <begin position="215"/>
        <end position="245"/>
    </location>
</feature>
<feature type="compositionally biased region" description="Low complexity" evidence="1">
    <location>
        <begin position="857"/>
        <end position="873"/>
    </location>
</feature>
<organism evidence="3 4">
    <name type="scientific">Photinus pyralis</name>
    <name type="common">Common eastern firefly</name>
    <name type="synonym">Lampyris pyralis</name>
    <dbReference type="NCBI Taxonomy" id="7054"/>
    <lineage>
        <taxon>Eukaryota</taxon>
        <taxon>Metazoa</taxon>
        <taxon>Ecdysozoa</taxon>
        <taxon>Arthropoda</taxon>
        <taxon>Hexapoda</taxon>
        <taxon>Insecta</taxon>
        <taxon>Pterygota</taxon>
        <taxon>Neoptera</taxon>
        <taxon>Endopterygota</taxon>
        <taxon>Coleoptera</taxon>
        <taxon>Polyphaga</taxon>
        <taxon>Elateriformia</taxon>
        <taxon>Elateroidea</taxon>
        <taxon>Lampyridae</taxon>
        <taxon>Lampyrinae</taxon>
        <taxon>Photinus</taxon>
    </lineage>
</organism>
<feature type="compositionally biased region" description="Basic residues" evidence="1">
    <location>
        <begin position="216"/>
        <end position="227"/>
    </location>
</feature>
<dbReference type="InterPro" id="IPR001878">
    <property type="entry name" value="Znf_CCHC"/>
</dbReference>
<protein>
    <recommendedName>
        <fullName evidence="2">Reverse transcriptase domain-containing protein</fullName>
    </recommendedName>
</protein>
<evidence type="ECO:0000259" key="2">
    <source>
        <dbReference type="PROSITE" id="PS50878"/>
    </source>
</evidence>
<accession>A0A5N3ZZ42</accession>
<comment type="caution">
    <text evidence="3">The sequence shown here is derived from an EMBL/GenBank/DDBJ whole genome shotgun (WGS) entry which is preliminary data.</text>
</comment>
<dbReference type="PROSITE" id="PS50878">
    <property type="entry name" value="RT_POL"/>
    <property type="match status" value="1"/>
</dbReference>
<dbReference type="GO" id="GO:0003676">
    <property type="term" value="F:nucleic acid binding"/>
    <property type="evidence" value="ECO:0007669"/>
    <property type="project" value="InterPro"/>
</dbReference>
<dbReference type="InterPro" id="IPR000477">
    <property type="entry name" value="RT_dom"/>
</dbReference>
<feature type="compositionally biased region" description="Polar residues" evidence="1">
    <location>
        <begin position="835"/>
        <end position="849"/>
    </location>
</feature>